<dbReference type="GO" id="GO:0004672">
    <property type="term" value="F:protein kinase activity"/>
    <property type="evidence" value="ECO:0007669"/>
    <property type="project" value="InterPro"/>
</dbReference>
<organism evidence="3 4">
    <name type="scientific">Tritrichomonas foetus</name>
    <dbReference type="NCBI Taxonomy" id="1144522"/>
    <lineage>
        <taxon>Eukaryota</taxon>
        <taxon>Metamonada</taxon>
        <taxon>Parabasalia</taxon>
        <taxon>Tritrichomonadida</taxon>
        <taxon>Tritrichomonadidae</taxon>
        <taxon>Tritrichomonas</taxon>
    </lineage>
</organism>
<sequence>MSLGDIAYDSFIIDKNQYKYNKTSDKIGSGRFGTMYCATKVGESDDVKYAIRISENDASSQDTNKQFLREIELYIKIRSHPAICKFFGWALIPQTIVLEYLPNGSLKSIFDNLAAKKSVPEWTPTLKSKTIFGIAAAMMHLHNHEAFHRYLTPSSILFDAKYEPRLNDFSHSKMDLSNATNMTIMKQDTPYYTAPELFESDDYDHRVDNFAFGMIMFQIITGRPPYEGGPLQVMRSIKNNIRPKIPDDCCPKLAHMLTDLWDENPTERPEFVDIVKCLNDYDEPLFPGTDMDQYIQYRTTIMKSTFMTDADEEFFKSPKINDDDVGPYKAAKAGAKAGDPSQMIKVARMKEKGVGTLRDVEQAFEWYCKAADHGNAEAMYKVANFYSLGIENGIKNDEKYLEYLQKASDKNYPPAIVDYAFLLLQGYGVAQDIEKAQELFTKMANPPYSDPEAQYRLAQILETTDPKEAVKFYDMAIKAGLMGANVDYALMLLNGIGIPKNEPEGIRILTQAADKGFPMANYNLGRIYESHLYNQSTDSEKSLKYYKAAADAELALGLVKYGKALFRGRHADADCQKDPEYAARCFEKAAKLGDPEGLHSWGTFLHKGFGGTPINIAEAIKCYQLAAEAGFVPSMVRLYEIYYQGICGTRNLELSKYYCQMAADHGNEPARAFLAESFT</sequence>
<dbReference type="RefSeq" id="XP_068349357.1">
    <property type="nucleotide sequence ID" value="XM_068511564.1"/>
</dbReference>
<dbReference type="EMBL" id="MLAK01001192">
    <property type="protein sequence ID" value="OHS96220.1"/>
    <property type="molecule type" value="Genomic_DNA"/>
</dbReference>
<dbReference type="InterPro" id="IPR001245">
    <property type="entry name" value="Ser-Thr/Tyr_kinase_cat_dom"/>
</dbReference>
<dbReference type="GO" id="GO:0005524">
    <property type="term" value="F:ATP binding"/>
    <property type="evidence" value="ECO:0007669"/>
    <property type="project" value="InterPro"/>
</dbReference>
<feature type="domain" description="Protein kinase" evidence="2">
    <location>
        <begin position="21"/>
        <end position="286"/>
    </location>
</feature>
<reference evidence="3" key="1">
    <citation type="submission" date="2016-10" db="EMBL/GenBank/DDBJ databases">
        <authorList>
            <person name="Benchimol M."/>
            <person name="Almeida L.G."/>
            <person name="Vasconcelos A.T."/>
            <person name="Perreira-Neves A."/>
            <person name="Rosa I.A."/>
            <person name="Tasca T."/>
            <person name="Bogo M.R."/>
            <person name="de Souza W."/>
        </authorList>
    </citation>
    <scope>NUCLEOTIDE SEQUENCE [LARGE SCALE GENOMIC DNA]</scope>
    <source>
        <strain evidence="3">K</strain>
    </source>
</reference>
<accession>A0A1J4JG96</accession>
<dbReference type="Gene3D" id="1.25.40.10">
    <property type="entry name" value="Tetratricopeptide repeat domain"/>
    <property type="match status" value="1"/>
</dbReference>
<dbReference type="SMART" id="SM00671">
    <property type="entry name" value="SEL1"/>
    <property type="match status" value="9"/>
</dbReference>
<dbReference type="VEuPathDB" id="TrichDB:TRFO_37658"/>
<dbReference type="PANTHER" id="PTHR11102:SF160">
    <property type="entry name" value="ERAD-ASSOCIATED E3 UBIQUITIN-PROTEIN LIGASE COMPONENT HRD3"/>
    <property type="match status" value="1"/>
</dbReference>
<comment type="similarity">
    <text evidence="1">Belongs to the sel-1 family.</text>
</comment>
<evidence type="ECO:0000256" key="1">
    <source>
        <dbReference type="ARBA" id="ARBA00038101"/>
    </source>
</evidence>
<dbReference type="InterPro" id="IPR000719">
    <property type="entry name" value="Prot_kinase_dom"/>
</dbReference>
<evidence type="ECO:0000313" key="3">
    <source>
        <dbReference type="EMBL" id="OHS96220.1"/>
    </source>
</evidence>
<evidence type="ECO:0000313" key="4">
    <source>
        <dbReference type="Proteomes" id="UP000179807"/>
    </source>
</evidence>
<dbReference type="PROSITE" id="PS50011">
    <property type="entry name" value="PROTEIN_KINASE_DOM"/>
    <property type="match status" value="1"/>
</dbReference>
<protein>
    <recommendedName>
        <fullName evidence="2">Protein kinase domain-containing protein</fullName>
    </recommendedName>
</protein>
<proteinExistence type="inferred from homology"/>
<dbReference type="Gene3D" id="1.10.510.10">
    <property type="entry name" value="Transferase(Phosphotransferase) domain 1"/>
    <property type="match status" value="1"/>
</dbReference>
<comment type="caution">
    <text evidence="3">The sequence shown here is derived from an EMBL/GenBank/DDBJ whole genome shotgun (WGS) entry which is preliminary data.</text>
</comment>
<evidence type="ECO:0000259" key="2">
    <source>
        <dbReference type="PROSITE" id="PS50011"/>
    </source>
</evidence>
<dbReference type="InterPro" id="IPR011009">
    <property type="entry name" value="Kinase-like_dom_sf"/>
</dbReference>
<gene>
    <name evidence="3" type="ORF">TRFO_37658</name>
</gene>
<dbReference type="SUPFAM" id="SSF56112">
    <property type="entry name" value="Protein kinase-like (PK-like)"/>
    <property type="match status" value="1"/>
</dbReference>
<dbReference type="InterPro" id="IPR006597">
    <property type="entry name" value="Sel1-like"/>
</dbReference>
<dbReference type="GeneID" id="94846268"/>
<name>A0A1J4JG96_9EUKA</name>
<dbReference type="OrthoDB" id="272077at2759"/>
<dbReference type="PANTHER" id="PTHR11102">
    <property type="entry name" value="SEL-1-LIKE PROTEIN"/>
    <property type="match status" value="1"/>
</dbReference>
<dbReference type="Pfam" id="PF07714">
    <property type="entry name" value="PK_Tyr_Ser-Thr"/>
    <property type="match status" value="1"/>
</dbReference>
<dbReference type="AlphaFoldDB" id="A0A1J4JG96"/>
<keyword evidence="4" id="KW-1185">Reference proteome</keyword>
<dbReference type="InterPro" id="IPR050767">
    <property type="entry name" value="Sel1_AlgK"/>
</dbReference>
<dbReference type="SUPFAM" id="SSF81901">
    <property type="entry name" value="HCP-like"/>
    <property type="match status" value="2"/>
</dbReference>
<dbReference type="InterPro" id="IPR011990">
    <property type="entry name" value="TPR-like_helical_dom_sf"/>
</dbReference>
<dbReference type="Pfam" id="PF08238">
    <property type="entry name" value="Sel1"/>
    <property type="match status" value="9"/>
</dbReference>
<dbReference type="Proteomes" id="UP000179807">
    <property type="component" value="Unassembled WGS sequence"/>
</dbReference>